<feature type="binding site" evidence="2">
    <location>
        <position position="61"/>
    </location>
    <ligand>
        <name>substrate</name>
    </ligand>
</feature>
<gene>
    <name evidence="3" type="ORF">Cflav_PD0718</name>
</gene>
<dbReference type="STRING" id="320771.Cflav_PD0718"/>
<dbReference type="InterPro" id="IPR029033">
    <property type="entry name" value="His_PPase_superfam"/>
</dbReference>
<dbReference type="RefSeq" id="WP_007418305.1">
    <property type="nucleotide sequence ID" value="NZ_ABOX02000060.1"/>
</dbReference>
<sequence>MIAATSLFLLRHAEVEARYQRIFGGRIDMDLSPRGHEQAVKLAKYIEHKKFDAVYASPMKRVQQTMAPFIADTKASPIIMPGLREVDFGDWTGLGWEQVREKFNISAFEWLSQIDQGTMPNAETGQTFRARVEPCIQQILQDHPGQSVAIFCHGGVIRMLLSIILDLPLRNMSLFEIEYASLTEVQKSPHKTELQLLNFTPWRHLI</sequence>
<dbReference type="InterPro" id="IPR013078">
    <property type="entry name" value="His_Pase_superF_clade-1"/>
</dbReference>
<reference evidence="3 4" key="1">
    <citation type="journal article" date="2011" name="J. Bacteriol.">
        <title>Genome sequence of 'Pedosphaera parvula' Ellin514, an aerobic Verrucomicrobial isolate from pasture soil.</title>
        <authorList>
            <person name="Kant R."/>
            <person name="van Passel M.W."/>
            <person name="Sangwan P."/>
            <person name="Palva A."/>
            <person name="Lucas S."/>
            <person name="Copeland A."/>
            <person name="Lapidus A."/>
            <person name="Glavina Del Rio T."/>
            <person name="Dalin E."/>
            <person name="Tice H."/>
            <person name="Bruce D."/>
            <person name="Goodwin L."/>
            <person name="Pitluck S."/>
            <person name="Chertkov O."/>
            <person name="Larimer F.W."/>
            <person name="Land M.L."/>
            <person name="Hauser L."/>
            <person name="Brettin T.S."/>
            <person name="Detter J.C."/>
            <person name="Han S."/>
            <person name="de Vos W.M."/>
            <person name="Janssen P.H."/>
            <person name="Smidt H."/>
        </authorList>
    </citation>
    <scope>NUCLEOTIDE SEQUENCE [LARGE SCALE GENOMIC DNA]</scope>
    <source>
        <strain evidence="3 4">Ellin514</strain>
    </source>
</reference>
<dbReference type="CDD" id="cd07067">
    <property type="entry name" value="HP_PGM_like"/>
    <property type="match status" value="1"/>
</dbReference>
<evidence type="ECO:0000256" key="1">
    <source>
        <dbReference type="PIRSR" id="PIRSR613078-1"/>
    </source>
</evidence>
<dbReference type="Proteomes" id="UP000003688">
    <property type="component" value="Unassembled WGS sequence"/>
</dbReference>
<dbReference type="GO" id="GO:0005737">
    <property type="term" value="C:cytoplasm"/>
    <property type="evidence" value="ECO:0007669"/>
    <property type="project" value="TreeGrafter"/>
</dbReference>
<name>B9XR70_PEDPL</name>
<proteinExistence type="predicted"/>
<dbReference type="InterPro" id="IPR050275">
    <property type="entry name" value="PGM_Phosphatase"/>
</dbReference>
<keyword evidence="4" id="KW-1185">Reference proteome</keyword>
<dbReference type="EMBL" id="ABOX02000060">
    <property type="protein sequence ID" value="EEF57683.1"/>
    <property type="molecule type" value="Genomic_DNA"/>
</dbReference>
<protein>
    <submittedName>
        <fullName evidence="3">Phosphoglycerate mutase</fullName>
    </submittedName>
</protein>
<evidence type="ECO:0000313" key="4">
    <source>
        <dbReference type="Proteomes" id="UP000003688"/>
    </source>
</evidence>
<dbReference type="PANTHER" id="PTHR48100:SF1">
    <property type="entry name" value="HISTIDINE PHOSPHATASE FAMILY PROTEIN-RELATED"/>
    <property type="match status" value="1"/>
</dbReference>
<feature type="active site" description="Tele-phosphohistidine intermediate" evidence="1">
    <location>
        <position position="12"/>
    </location>
</feature>
<organism evidence="3 4">
    <name type="scientific">Pedosphaera parvula (strain Ellin514)</name>
    <dbReference type="NCBI Taxonomy" id="320771"/>
    <lineage>
        <taxon>Bacteria</taxon>
        <taxon>Pseudomonadati</taxon>
        <taxon>Verrucomicrobiota</taxon>
        <taxon>Pedosphaerae</taxon>
        <taxon>Pedosphaerales</taxon>
        <taxon>Pedosphaeraceae</taxon>
        <taxon>Pedosphaera</taxon>
    </lineage>
</organism>
<evidence type="ECO:0000313" key="3">
    <source>
        <dbReference type="EMBL" id="EEF57683.1"/>
    </source>
</evidence>
<dbReference type="PIRSF" id="PIRSF000709">
    <property type="entry name" value="6PFK_2-Ptase"/>
    <property type="match status" value="1"/>
</dbReference>
<dbReference type="PANTHER" id="PTHR48100">
    <property type="entry name" value="BROAD-SPECIFICITY PHOSPHATASE YOR283W-RELATED"/>
    <property type="match status" value="1"/>
</dbReference>
<dbReference type="GO" id="GO:0016791">
    <property type="term" value="F:phosphatase activity"/>
    <property type="evidence" value="ECO:0007669"/>
    <property type="project" value="TreeGrafter"/>
</dbReference>
<dbReference type="OrthoDB" id="9781415at2"/>
<comment type="caution">
    <text evidence="3">The sequence shown here is derived from an EMBL/GenBank/DDBJ whole genome shotgun (WGS) entry which is preliminary data.</text>
</comment>
<accession>B9XR70</accession>
<dbReference type="SMART" id="SM00855">
    <property type="entry name" value="PGAM"/>
    <property type="match status" value="1"/>
</dbReference>
<dbReference type="Pfam" id="PF00300">
    <property type="entry name" value="His_Phos_1"/>
    <property type="match status" value="1"/>
</dbReference>
<dbReference type="Gene3D" id="3.40.50.1240">
    <property type="entry name" value="Phosphoglycerate mutase-like"/>
    <property type="match status" value="1"/>
</dbReference>
<evidence type="ECO:0000256" key="2">
    <source>
        <dbReference type="PIRSR" id="PIRSR613078-2"/>
    </source>
</evidence>
<dbReference type="SUPFAM" id="SSF53254">
    <property type="entry name" value="Phosphoglycerate mutase-like"/>
    <property type="match status" value="1"/>
</dbReference>
<dbReference type="AlphaFoldDB" id="B9XR70"/>
<feature type="active site" description="Proton donor/acceptor" evidence="1">
    <location>
        <position position="85"/>
    </location>
</feature>